<evidence type="ECO:0000313" key="3">
    <source>
        <dbReference type="Proteomes" id="UP000094444"/>
    </source>
</evidence>
<dbReference type="AlphaFoldDB" id="A0A2P5IAU3"/>
<protein>
    <submittedName>
        <fullName evidence="2">Uncharacterized protein</fullName>
    </submittedName>
</protein>
<name>A0A2P5IAU3_DIAHE</name>
<sequence>MSYVCSPQRPNESNQDYNQRWKNFRDASRRQVIDEYYRRIELGRISPDSDGATLQEIESSVRFYEREMRIEEGRPRPEDLPKRREWPRIEFPPDFEHKSLSEISGYKPDRWGEEPWESFWNPGEFAAQEEDMATAAAALGTHPQKQQRKRGRKEGEYVLDEEKRADRTRAAKKRRTDTGAQPPATSRCKRKRELAAREEAGDGGSHAAATTTTATRTSKRRRTTDRNTSVPSGGLGRRTEQRAPHAAPPIATAVGLSSPSPLSSSSAHITRARRRQLAGEAKSLLQLGHRGETCLQEETGRQEAPEAGTAANATLTAACSQQKVEEL</sequence>
<evidence type="ECO:0000256" key="1">
    <source>
        <dbReference type="SAM" id="MobiDB-lite"/>
    </source>
</evidence>
<keyword evidence="3" id="KW-1185">Reference proteome</keyword>
<feature type="compositionally biased region" description="Low complexity" evidence="1">
    <location>
        <begin position="207"/>
        <end position="216"/>
    </location>
</feature>
<organism evidence="2 3">
    <name type="scientific">Diaporthe helianthi</name>
    <dbReference type="NCBI Taxonomy" id="158607"/>
    <lineage>
        <taxon>Eukaryota</taxon>
        <taxon>Fungi</taxon>
        <taxon>Dikarya</taxon>
        <taxon>Ascomycota</taxon>
        <taxon>Pezizomycotina</taxon>
        <taxon>Sordariomycetes</taxon>
        <taxon>Sordariomycetidae</taxon>
        <taxon>Diaporthales</taxon>
        <taxon>Diaporthaceae</taxon>
        <taxon>Diaporthe</taxon>
    </lineage>
</organism>
<feature type="region of interest" description="Disordered" evidence="1">
    <location>
        <begin position="129"/>
        <end position="309"/>
    </location>
</feature>
<gene>
    <name evidence="2" type="ORF">DHEL01_v201967</name>
</gene>
<dbReference type="InParanoid" id="A0A2P5IAU3"/>
<comment type="caution">
    <text evidence="2">The sequence shown here is derived from an EMBL/GenBank/DDBJ whole genome shotgun (WGS) entry which is preliminary data.</text>
</comment>
<feature type="compositionally biased region" description="Low complexity" evidence="1">
    <location>
        <begin position="256"/>
        <end position="266"/>
    </location>
</feature>
<dbReference type="EMBL" id="MAVT02000099">
    <property type="protein sequence ID" value="POS79630.1"/>
    <property type="molecule type" value="Genomic_DNA"/>
</dbReference>
<reference evidence="2" key="1">
    <citation type="submission" date="2017-09" db="EMBL/GenBank/DDBJ databases">
        <title>Polyketide synthases of a Diaporthe helianthi virulent isolate.</title>
        <authorList>
            <person name="Baroncelli R."/>
        </authorList>
    </citation>
    <scope>NUCLEOTIDE SEQUENCE [LARGE SCALE GENOMIC DNA]</scope>
    <source>
        <strain evidence="2">7/96</strain>
    </source>
</reference>
<feature type="compositionally biased region" description="Basic and acidic residues" evidence="1">
    <location>
        <begin position="153"/>
        <end position="169"/>
    </location>
</feature>
<accession>A0A2P5IAU3</accession>
<dbReference type="OrthoDB" id="10680445at2759"/>
<dbReference type="Proteomes" id="UP000094444">
    <property type="component" value="Unassembled WGS sequence"/>
</dbReference>
<evidence type="ECO:0000313" key="2">
    <source>
        <dbReference type="EMBL" id="POS79630.1"/>
    </source>
</evidence>
<proteinExistence type="predicted"/>